<name>H6QB94_PYROT</name>
<dbReference type="STRING" id="698757.Pogu_2064"/>
<dbReference type="KEGG" id="pog:Pogu_2064"/>
<evidence type="ECO:0000313" key="2">
    <source>
        <dbReference type="Proteomes" id="UP000009062"/>
    </source>
</evidence>
<organism evidence="1 2">
    <name type="scientific">Pyrobaculum oguniense (strain DSM 13380 / JCM 10595 / TE7)</name>
    <dbReference type="NCBI Taxonomy" id="698757"/>
    <lineage>
        <taxon>Archaea</taxon>
        <taxon>Thermoproteota</taxon>
        <taxon>Thermoprotei</taxon>
        <taxon>Thermoproteales</taxon>
        <taxon>Thermoproteaceae</taxon>
        <taxon>Pyrobaculum</taxon>
    </lineage>
</organism>
<dbReference type="eggNOG" id="arCOG05428">
    <property type="taxonomic scope" value="Archaea"/>
</dbReference>
<proteinExistence type="predicted"/>
<dbReference type="Proteomes" id="UP000009062">
    <property type="component" value="Chromosome"/>
</dbReference>
<keyword evidence="2" id="KW-1185">Reference proteome</keyword>
<dbReference type="AlphaFoldDB" id="H6QB94"/>
<dbReference type="EMBL" id="CP003316">
    <property type="protein sequence ID" value="AFA40091.1"/>
    <property type="molecule type" value="Genomic_DNA"/>
</dbReference>
<accession>H6QB94</accession>
<dbReference type="HOGENOM" id="CLU_153631_0_0_2"/>
<sequence>MLLAAGFVPTLLTLKALKSRALRRGVWHRLDPAARALVDASILYLRRGGRIKSQALAQALKTVAEKILALTTPLRLLAKAIGMAIARAKGVEIDEEKAVALGLQWINTPRRYKLKLVEP</sequence>
<protein>
    <submittedName>
        <fullName evidence="1">Uncharacterized protein</fullName>
    </submittedName>
</protein>
<gene>
    <name evidence="1" type="ordered locus">Pogu_2064</name>
</gene>
<reference evidence="1 2" key="1">
    <citation type="journal article" date="2012" name="Stand. Genomic Sci.">
        <title>Complete genome sequence of Pyrobaculum oguniense.</title>
        <authorList>
            <person name="Bernick D.L."/>
            <person name="Karplus K."/>
            <person name="Lui L.M."/>
            <person name="Coker J.K."/>
            <person name="Murphy J.N."/>
            <person name="Chan P.P."/>
            <person name="Cozen A.E."/>
            <person name="Lowe T.M."/>
        </authorList>
    </citation>
    <scope>NUCLEOTIDE SEQUENCE [LARGE SCALE GENOMIC DNA]</scope>
    <source>
        <strain evidence="1 2">TE7</strain>
    </source>
</reference>
<evidence type="ECO:0000313" key="1">
    <source>
        <dbReference type="EMBL" id="AFA40091.1"/>
    </source>
</evidence>